<name>A0A6A2Z2S1_HIBSY</name>
<reference evidence="1" key="1">
    <citation type="submission" date="2019-09" db="EMBL/GenBank/DDBJ databases">
        <title>Draft genome information of white flower Hibiscus syriacus.</title>
        <authorList>
            <person name="Kim Y.-M."/>
        </authorList>
    </citation>
    <scope>NUCLEOTIDE SEQUENCE [LARGE SCALE GENOMIC DNA]</scope>
    <source>
        <strain evidence="1">YM2019G1</strain>
    </source>
</reference>
<dbReference type="AlphaFoldDB" id="A0A6A2Z2S1"/>
<evidence type="ECO:0000313" key="2">
    <source>
        <dbReference type="Proteomes" id="UP000436088"/>
    </source>
</evidence>
<comment type="caution">
    <text evidence="1">The sequence shown here is derived from an EMBL/GenBank/DDBJ whole genome shotgun (WGS) entry which is preliminary data.</text>
</comment>
<keyword evidence="2" id="KW-1185">Reference proteome</keyword>
<dbReference type="Proteomes" id="UP000436088">
    <property type="component" value="Unassembled WGS sequence"/>
</dbReference>
<sequence length="147" mass="15877">MPRASDPIRPDESRVERLLGNLGVCFVRLEKGFDLGETAGLGEAADGEVLSVAGRRRGRVVFGNGSVDFEALSGSYSVWNLFLAWETEMEDDDREQGGFSRAAAAVRLVSPSVSSRLAVRLVSPSVSSRLVVVVIRVFDTSAQILSF</sequence>
<accession>A0A6A2Z2S1</accession>
<proteinExistence type="predicted"/>
<protein>
    <submittedName>
        <fullName evidence="1">Uncharacterized protein</fullName>
    </submittedName>
</protein>
<organism evidence="1 2">
    <name type="scientific">Hibiscus syriacus</name>
    <name type="common">Rose of Sharon</name>
    <dbReference type="NCBI Taxonomy" id="106335"/>
    <lineage>
        <taxon>Eukaryota</taxon>
        <taxon>Viridiplantae</taxon>
        <taxon>Streptophyta</taxon>
        <taxon>Embryophyta</taxon>
        <taxon>Tracheophyta</taxon>
        <taxon>Spermatophyta</taxon>
        <taxon>Magnoliopsida</taxon>
        <taxon>eudicotyledons</taxon>
        <taxon>Gunneridae</taxon>
        <taxon>Pentapetalae</taxon>
        <taxon>rosids</taxon>
        <taxon>malvids</taxon>
        <taxon>Malvales</taxon>
        <taxon>Malvaceae</taxon>
        <taxon>Malvoideae</taxon>
        <taxon>Hibiscus</taxon>
    </lineage>
</organism>
<dbReference type="EMBL" id="VEPZ02001232">
    <property type="protein sequence ID" value="KAE8685385.1"/>
    <property type="molecule type" value="Genomic_DNA"/>
</dbReference>
<evidence type="ECO:0000313" key="1">
    <source>
        <dbReference type="EMBL" id="KAE8685385.1"/>
    </source>
</evidence>
<gene>
    <name evidence="1" type="ORF">F3Y22_tig00111098pilonHSYRG00022</name>
</gene>